<protein>
    <submittedName>
        <fullName evidence="2">Uncharacterized protein</fullName>
    </submittedName>
</protein>
<evidence type="ECO:0000256" key="1">
    <source>
        <dbReference type="SAM" id="MobiDB-lite"/>
    </source>
</evidence>
<gene>
    <name evidence="2" type="ORF">LSP00402_LOCUS19860</name>
</gene>
<proteinExistence type="predicted"/>
<organism evidence="2">
    <name type="scientific">Lotharella oceanica</name>
    <dbReference type="NCBI Taxonomy" id="641309"/>
    <lineage>
        <taxon>Eukaryota</taxon>
        <taxon>Sar</taxon>
        <taxon>Rhizaria</taxon>
        <taxon>Cercozoa</taxon>
        <taxon>Chlorarachniophyceae</taxon>
        <taxon>Lotharella</taxon>
    </lineage>
</organism>
<name>A0A7S2U246_9EUKA</name>
<accession>A0A7S2U246</accession>
<dbReference type="AlphaFoldDB" id="A0A7S2U246"/>
<reference evidence="2" key="1">
    <citation type="submission" date="2021-01" db="EMBL/GenBank/DDBJ databases">
        <authorList>
            <person name="Corre E."/>
            <person name="Pelletier E."/>
            <person name="Niang G."/>
            <person name="Scheremetjew M."/>
            <person name="Finn R."/>
            <person name="Kale V."/>
            <person name="Holt S."/>
            <person name="Cochrane G."/>
            <person name="Meng A."/>
            <person name="Brown T."/>
            <person name="Cohen L."/>
        </authorList>
    </citation>
    <scope>NUCLEOTIDE SEQUENCE</scope>
    <source>
        <strain evidence="2">CCMP622</strain>
    </source>
</reference>
<sequence>MKATSIAARVARNKETFKRWLSRRDGMAEKLVQTVLDYLGDDDGRLHLYDDFDPKVNSWEGTLKYAVPPWVRRVSPSLDMKIVARCKSHVHDIQVGVRPLGPHFPGTEEDTEDLFLIPGDLLSRGHGVRFMIISAETPSGGTVYLVVENRHRRNNKSKWVEMTISGSTNVSVNVRGSKGRNENVSLNDSTHPTTYRGMLAGKDNADFPELLMDYFHLNSLSNVHLEYAIVAFLITANVRVTLPRNAWFDFWRDRYGWSNTHPMPINDETRLPLFPITEVKPIWLTREELMNEAWIQADADDDDFTSYEEIQDELDMDYDHTRCDKPYCGNRSDLIMCNKEEYENWLKLVNTRRHMEPELILKLEDEPAGADWTAIMEILMLQRRLETISEVTENTLVALKTGKPHQLKYKHTVVAPCNIPSLLRTHEEILWASEVLKPIPKERLPWRHSKAWASALQRVDDLLAGVLDYRAYKIKCKIHRRRGRDVAGMSSASSGSSSSSGEKRRRFIPSPPTTG</sequence>
<feature type="region of interest" description="Disordered" evidence="1">
    <location>
        <begin position="485"/>
        <end position="515"/>
    </location>
</feature>
<evidence type="ECO:0000313" key="2">
    <source>
        <dbReference type="EMBL" id="CAD9775857.1"/>
    </source>
</evidence>
<dbReference type="EMBL" id="HBHP01032229">
    <property type="protein sequence ID" value="CAD9775857.1"/>
    <property type="molecule type" value="Transcribed_RNA"/>
</dbReference>
<feature type="compositionally biased region" description="Low complexity" evidence="1">
    <location>
        <begin position="487"/>
        <end position="500"/>
    </location>
</feature>